<evidence type="ECO:0000256" key="2">
    <source>
        <dbReference type="SAM" id="Phobius"/>
    </source>
</evidence>
<feature type="transmembrane region" description="Helical" evidence="2">
    <location>
        <begin position="74"/>
        <end position="97"/>
    </location>
</feature>
<sequence>MSDPLPTSDTEGEQRSPSFSHLGRFFKSNKFVTGAENTGTKLDDIKLLQKSTVKSDRFGKRLLAPFGQFDRLPFGIKVAATSLMFMVITFVVLYFVAKAKNW</sequence>
<dbReference type="AlphaFoldDB" id="A0AAV0T5V2"/>
<keyword evidence="2" id="KW-0812">Transmembrane</keyword>
<name>A0AAV0T5V2_HYABA</name>
<dbReference type="EMBL" id="CANTFL010000144">
    <property type="protein sequence ID" value="CAI5715374.1"/>
    <property type="molecule type" value="Genomic_DNA"/>
</dbReference>
<organism evidence="3 4">
    <name type="scientific">Hyaloperonospora brassicae</name>
    <name type="common">Brassica downy mildew</name>
    <name type="synonym">Peronospora brassicae</name>
    <dbReference type="NCBI Taxonomy" id="162125"/>
    <lineage>
        <taxon>Eukaryota</taxon>
        <taxon>Sar</taxon>
        <taxon>Stramenopiles</taxon>
        <taxon>Oomycota</taxon>
        <taxon>Peronosporomycetes</taxon>
        <taxon>Peronosporales</taxon>
        <taxon>Peronosporaceae</taxon>
        <taxon>Hyaloperonospora</taxon>
    </lineage>
</organism>
<feature type="compositionally biased region" description="Polar residues" evidence="1">
    <location>
        <begin position="1"/>
        <end position="19"/>
    </location>
</feature>
<proteinExistence type="predicted"/>
<reference evidence="3" key="1">
    <citation type="submission" date="2022-12" db="EMBL/GenBank/DDBJ databases">
        <authorList>
            <person name="Webb A."/>
        </authorList>
    </citation>
    <scope>NUCLEOTIDE SEQUENCE</scope>
    <source>
        <strain evidence="3">Hp1</strain>
    </source>
</reference>
<accession>A0AAV0T5V2</accession>
<feature type="region of interest" description="Disordered" evidence="1">
    <location>
        <begin position="1"/>
        <end position="21"/>
    </location>
</feature>
<keyword evidence="4" id="KW-1185">Reference proteome</keyword>
<evidence type="ECO:0000256" key="1">
    <source>
        <dbReference type="SAM" id="MobiDB-lite"/>
    </source>
</evidence>
<keyword evidence="2" id="KW-0472">Membrane</keyword>
<gene>
    <name evidence="3" type="ORF">HBR001_LOCUS1424</name>
</gene>
<evidence type="ECO:0000313" key="4">
    <source>
        <dbReference type="Proteomes" id="UP001162031"/>
    </source>
</evidence>
<protein>
    <submittedName>
        <fullName evidence="3">Uncharacterized protein</fullName>
    </submittedName>
</protein>
<comment type="caution">
    <text evidence="3">The sequence shown here is derived from an EMBL/GenBank/DDBJ whole genome shotgun (WGS) entry which is preliminary data.</text>
</comment>
<dbReference type="Proteomes" id="UP001162031">
    <property type="component" value="Unassembled WGS sequence"/>
</dbReference>
<evidence type="ECO:0000313" key="3">
    <source>
        <dbReference type="EMBL" id="CAI5715374.1"/>
    </source>
</evidence>
<keyword evidence="2" id="KW-1133">Transmembrane helix</keyword>